<proteinExistence type="predicted"/>
<feature type="transmembrane region" description="Helical" evidence="1">
    <location>
        <begin position="47"/>
        <end position="68"/>
    </location>
</feature>
<comment type="caution">
    <text evidence="3">The sequence shown here is derived from an EMBL/GenBank/DDBJ whole genome shotgun (WGS) entry which is preliminary data.</text>
</comment>
<evidence type="ECO:0000313" key="3">
    <source>
        <dbReference type="EMBL" id="CAH0371691.1"/>
    </source>
</evidence>
<evidence type="ECO:0000256" key="1">
    <source>
        <dbReference type="SAM" id="Phobius"/>
    </source>
</evidence>
<feature type="chain" id="PRO_5035284015" evidence="2">
    <location>
        <begin position="24"/>
        <end position="592"/>
    </location>
</feature>
<evidence type="ECO:0000256" key="2">
    <source>
        <dbReference type="SAM" id="SignalP"/>
    </source>
</evidence>
<keyword evidence="1" id="KW-0472">Membrane</keyword>
<dbReference type="AlphaFoldDB" id="A0A8J2SJ28"/>
<name>A0A8J2SJ28_9STRA</name>
<accession>A0A8J2SJ28</accession>
<sequence>MYSLREATLAMLVWSLCVGSAMAKYGGLGIFVQHGMNRTSYVSRLVAAMPWTAFTAMCALVGGHMLSIKTWASQRDRGVSTVARDFSMSTGALTTDLNDLKERWTKRGVLGWAARQTVFLLLHSGAILYNFTPGPLVDTFGGAVVDFLFACLMSAIVLHVQGEITLKRRKTYAAACFHGCVILLTMTFGFIYFDLNHQPVVNALAVAVVRAVMHGDLIEFKITVICCFVEMKRVSTWIYNAAVYLPRFKAVARVIVPESQVNDDDDDDDDDAGASISSVVIGGVVGGGDGRITFSSNTLDRLATQGRVGENKAREIVWDSEQSKKDVAHAISLKGSLPPWLQPETFSQAGLLRALNTKYAKCERRAALLLQESPQTDLVVRASGRRALVFRLREPRLNVKLAPLIVVDDVPNYVPEMHSMDAARFLAHYCCIRTTSMFLLLALVHAMREDYDSELPPCISGGCWELDRFRFSEREVKDLPDFVRRYKQFIDVWWPAVSKSNGVRAATRRLFERKRRGCDVLRVDDVAPRLRGGAALRRRACWSRGNCATRKEDRARDGPSTPIGTVTWMYAQVARPHHRPPLRGGLVPSERC</sequence>
<reference evidence="3" key="1">
    <citation type="submission" date="2021-11" db="EMBL/GenBank/DDBJ databases">
        <authorList>
            <consortium name="Genoscope - CEA"/>
            <person name="William W."/>
        </authorList>
    </citation>
    <scope>NUCLEOTIDE SEQUENCE</scope>
</reference>
<keyword evidence="2" id="KW-0732">Signal</keyword>
<keyword evidence="4" id="KW-1185">Reference proteome</keyword>
<protein>
    <submittedName>
        <fullName evidence="3">Uncharacterized protein</fullName>
    </submittedName>
</protein>
<dbReference type="Proteomes" id="UP000789595">
    <property type="component" value="Unassembled WGS sequence"/>
</dbReference>
<dbReference type="EMBL" id="CAKKNE010000003">
    <property type="protein sequence ID" value="CAH0371691.1"/>
    <property type="molecule type" value="Genomic_DNA"/>
</dbReference>
<feature type="transmembrane region" description="Helical" evidence="1">
    <location>
        <begin position="172"/>
        <end position="193"/>
    </location>
</feature>
<organism evidence="3 4">
    <name type="scientific">Pelagomonas calceolata</name>
    <dbReference type="NCBI Taxonomy" id="35677"/>
    <lineage>
        <taxon>Eukaryota</taxon>
        <taxon>Sar</taxon>
        <taxon>Stramenopiles</taxon>
        <taxon>Ochrophyta</taxon>
        <taxon>Pelagophyceae</taxon>
        <taxon>Pelagomonadales</taxon>
        <taxon>Pelagomonadaceae</taxon>
        <taxon>Pelagomonas</taxon>
    </lineage>
</organism>
<keyword evidence="1" id="KW-0812">Transmembrane</keyword>
<feature type="signal peptide" evidence="2">
    <location>
        <begin position="1"/>
        <end position="23"/>
    </location>
</feature>
<evidence type="ECO:0000313" key="4">
    <source>
        <dbReference type="Proteomes" id="UP000789595"/>
    </source>
</evidence>
<gene>
    <name evidence="3" type="ORF">PECAL_3P16430</name>
</gene>
<keyword evidence="1" id="KW-1133">Transmembrane helix</keyword>
<feature type="transmembrane region" description="Helical" evidence="1">
    <location>
        <begin position="140"/>
        <end position="160"/>
    </location>
</feature>